<dbReference type="Gene3D" id="3.40.630.10">
    <property type="entry name" value="Zn peptidases"/>
    <property type="match status" value="1"/>
</dbReference>
<dbReference type="Pfam" id="PF07687">
    <property type="entry name" value="M20_dimer"/>
    <property type="match status" value="1"/>
</dbReference>
<keyword evidence="2 5" id="KW-0378">Hydrolase</keyword>
<feature type="binding site" evidence="3">
    <location>
        <position position="83"/>
    </location>
    <ligand>
        <name>Zn(2+)</name>
        <dbReference type="ChEBI" id="CHEBI:29105"/>
        <label>1</label>
    </ligand>
</feature>
<organism evidence="5 6">
    <name type="scientific">Enterovirga rhinocerotis</name>
    <dbReference type="NCBI Taxonomy" id="1339210"/>
    <lineage>
        <taxon>Bacteria</taxon>
        <taxon>Pseudomonadati</taxon>
        <taxon>Pseudomonadota</taxon>
        <taxon>Alphaproteobacteria</taxon>
        <taxon>Hyphomicrobiales</taxon>
        <taxon>Methylobacteriaceae</taxon>
        <taxon>Enterovirga</taxon>
    </lineage>
</organism>
<dbReference type="AlphaFoldDB" id="A0A4R7BNZ1"/>
<dbReference type="GO" id="GO:0016813">
    <property type="term" value="F:hydrolase activity, acting on carbon-nitrogen (but not peptide) bonds, in linear amidines"/>
    <property type="evidence" value="ECO:0007669"/>
    <property type="project" value="InterPro"/>
</dbReference>
<evidence type="ECO:0000313" key="6">
    <source>
        <dbReference type="Proteomes" id="UP000295122"/>
    </source>
</evidence>
<keyword evidence="6" id="KW-1185">Reference proteome</keyword>
<dbReference type="PANTHER" id="PTHR32494:SF5">
    <property type="entry name" value="ALLANTOATE AMIDOHYDROLASE"/>
    <property type="match status" value="1"/>
</dbReference>
<dbReference type="Gene3D" id="3.30.70.360">
    <property type="match status" value="1"/>
</dbReference>
<sequence>MTNVTIDGERLWGTLMETAKIGGTAKGGIRRLTMSEEDKRVRDWFKAACEAAGCTVTVDTIGNMFARREGKNPDLPPICMGSHLDTQPTGGKFDGILGVLAGLEAIRSLDAIGYQTNAPIEVINWTNEEGARFTPAMMASGAFAGVFTEEYILSRTDREGTTFADAMDAIGYRGDTPLGGRKLGAMFELHIEQGPILEAEDRMIGVVTGVQSIRWFELTITGAAAHAGATPMPARRDALVGAARAIEAVEAVALAHAPDGVGTVGILECRPGSTNVVPGEVFLTIDLRHPLDEVVARMEEDLRARLAEIQGRLEFGLERIWVSPAVHFDPVLIGHVREAAERLGFRHRDIASGAGHDAVYTARICPTTMVFVPCKEGISHNEAEESTFEQCAAGTQVLLNAVLAYDATLEG</sequence>
<feature type="domain" description="Peptidase M20 dimerisation" evidence="4">
    <location>
        <begin position="209"/>
        <end position="310"/>
    </location>
</feature>
<dbReference type="NCBIfam" id="TIGR01879">
    <property type="entry name" value="hydantase"/>
    <property type="match status" value="1"/>
</dbReference>
<dbReference type="InterPro" id="IPR036264">
    <property type="entry name" value="Bact_exopeptidase_dim_dom"/>
</dbReference>
<dbReference type="EMBL" id="SNZR01000016">
    <property type="protein sequence ID" value="TDR87260.1"/>
    <property type="molecule type" value="Genomic_DNA"/>
</dbReference>
<dbReference type="InterPro" id="IPR011650">
    <property type="entry name" value="Peptidase_M20_dimer"/>
</dbReference>
<dbReference type="GO" id="GO:0046872">
    <property type="term" value="F:metal ion binding"/>
    <property type="evidence" value="ECO:0007669"/>
    <property type="project" value="UniProtKB-KW"/>
</dbReference>
<dbReference type="PIRSF" id="PIRSF001235">
    <property type="entry name" value="Amidase_carbamoylase"/>
    <property type="match status" value="1"/>
</dbReference>
<feature type="binding site" evidence="3">
    <location>
        <position position="94"/>
    </location>
    <ligand>
        <name>Zn(2+)</name>
        <dbReference type="ChEBI" id="CHEBI:29105"/>
        <label>2</label>
    </ligand>
</feature>
<comment type="similarity">
    <text evidence="1">Belongs to the peptidase M20 family.</text>
</comment>
<name>A0A4R7BNZ1_9HYPH</name>
<feature type="binding site" evidence="3">
    <location>
        <position position="94"/>
    </location>
    <ligand>
        <name>Zn(2+)</name>
        <dbReference type="ChEBI" id="CHEBI:29105"/>
        <label>1</label>
    </ligand>
</feature>
<keyword evidence="3" id="KW-0862">Zinc</keyword>
<comment type="caution">
    <text evidence="5">The sequence shown here is derived from an EMBL/GenBank/DDBJ whole genome shotgun (WGS) entry which is preliminary data.</text>
</comment>
<dbReference type="NCBIfam" id="NF009527">
    <property type="entry name" value="PRK12891.1"/>
    <property type="match status" value="1"/>
</dbReference>
<dbReference type="CDD" id="cd03884">
    <property type="entry name" value="M20_bAS"/>
    <property type="match status" value="1"/>
</dbReference>
<dbReference type="NCBIfam" id="NF006771">
    <property type="entry name" value="PRK09290.1-5"/>
    <property type="match status" value="1"/>
</dbReference>
<evidence type="ECO:0000256" key="3">
    <source>
        <dbReference type="PIRSR" id="PIRSR001235-1"/>
    </source>
</evidence>
<dbReference type="NCBIfam" id="NF006769">
    <property type="entry name" value="PRK09290.1-3"/>
    <property type="match status" value="1"/>
</dbReference>
<protein>
    <submittedName>
        <fullName evidence="5">N-carbamoyl-L-amino-acid hydrolase</fullName>
    </submittedName>
</protein>
<evidence type="ECO:0000259" key="4">
    <source>
        <dbReference type="Pfam" id="PF07687"/>
    </source>
</evidence>
<feature type="binding site" evidence="3">
    <location>
        <position position="129"/>
    </location>
    <ligand>
        <name>Zn(2+)</name>
        <dbReference type="ChEBI" id="CHEBI:29105"/>
        <label>2</label>
    </ligand>
</feature>
<dbReference type="InterPro" id="IPR010158">
    <property type="entry name" value="Amidase_Cbmase"/>
</dbReference>
<evidence type="ECO:0000313" key="5">
    <source>
        <dbReference type="EMBL" id="TDR87260.1"/>
    </source>
</evidence>
<gene>
    <name evidence="5" type="ORF">EV668_4340</name>
</gene>
<evidence type="ECO:0000256" key="2">
    <source>
        <dbReference type="ARBA" id="ARBA00022801"/>
    </source>
</evidence>
<proteinExistence type="inferred from homology"/>
<accession>A0A4R7BNZ1</accession>
<keyword evidence="3" id="KW-0479">Metal-binding</keyword>
<reference evidence="5 6" key="1">
    <citation type="submission" date="2019-03" db="EMBL/GenBank/DDBJ databases">
        <title>Genomic Encyclopedia of Type Strains, Phase IV (KMG-IV): sequencing the most valuable type-strain genomes for metagenomic binning, comparative biology and taxonomic classification.</title>
        <authorList>
            <person name="Goeker M."/>
        </authorList>
    </citation>
    <scope>NUCLEOTIDE SEQUENCE [LARGE SCALE GENOMIC DNA]</scope>
    <source>
        <strain evidence="5 6">DSM 25903</strain>
    </source>
</reference>
<dbReference type="InterPro" id="IPR002933">
    <property type="entry name" value="Peptidase_M20"/>
</dbReference>
<feature type="binding site" evidence="3">
    <location>
        <position position="190"/>
    </location>
    <ligand>
        <name>Zn(2+)</name>
        <dbReference type="ChEBI" id="CHEBI:29105"/>
        <label>1</label>
    </ligand>
</feature>
<dbReference type="SUPFAM" id="SSF53187">
    <property type="entry name" value="Zn-dependent exopeptidases"/>
    <property type="match status" value="1"/>
</dbReference>
<feature type="binding site" evidence="3">
    <location>
        <position position="380"/>
    </location>
    <ligand>
        <name>Zn(2+)</name>
        <dbReference type="ChEBI" id="CHEBI:29105"/>
        <label>2</label>
    </ligand>
</feature>
<dbReference type="Pfam" id="PF01546">
    <property type="entry name" value="Peptidase_M20"/>
    <property type="match status" value="1"/>
</dbReference>
<dbReference type="Proteomes" id="UP000295122">
    <property type="component" value="Unassembled WGS sequence"/>
</dbReference>
<dbReference type="PANTHER" id="PTHR32494">
    <property type="entry name" value="ALLANTOATE DEIMINASE-RELATED"/>
    <property type="match status" value="1"/>
</dbReference>
<dbReference type="SUPFAM" id="SSF55031">
    <property type="entry name" value="Bacterial exopeptidase dimerisation domain"/>
    <property type="match status" value="1"/>
</dbReference>
<evidence type="ECO:0000256" key="1">
    <source>
        <dbReference type="ARBA" id="ARBA00006153"/>
    </source>
</evidence>
<comment type="cofactor">
    <cofactor evidence="3">
        <name>Zn(2+)</name>
        <dbReference type="ChEBI" id="CHEBI:29105"/>
    </cofactor>
    <text evidence="3">Binds 2 Zn(2+) ions per subunit.</text>
</comment>